<proteinExistence type="predicted"/>
<evidence type="ECO:0000313" key="2">
    <source>
        <dbReference type="Proteomes" id="UP001148018"/>
    </source>
</evidence>
<name>A0A9Q0E3J5_9TELE</name>
<keyword evidence="2" id="KW-1185">Reference proteome</keyword>
<organism evidence="1 2">
    <name type="scientific">Muraenolepis orangiensis</name>
    <name type="common">Patagonian moray cod</name>
    <dbReference type="NCBI Taxonomy" id="630683"/>
    <lineage>
        <taxon>Eukaryota</taxon>
        <taxon>Metazoa</taxon>
        <taxon>Chordata</taxon>
        <taxon>Craniata</taxon>
        <taxon>Vertebrata</taxon>
        <taxon>Euteleostomi</taxon>
        <taxon>Actinopterygii</taxon>
        <taxon>Neopterygii</taxon>
        <taxon>Teleostei</taxon>
        <taxon>Neoteleostei</taxon>
        <taxon>Acanthomorphata</taxon>
        <taxon>Zeiogadaria</taxon>
        <taxon>Gadariae</taxon>
        <taxon>Gadiformes</taxon>
        <taxon>Muraenolepidoidei</taxon>
        <taxon>Muraenolepididae</taxon>
        <taxon>Muraenolepis</taxon>
    </lineage>
</organism>
<dbReference type="AlphaFoldDB" id="A0A9Q0E3J5"/>
<accession>A0A9Q0E3J5</accession>
<dbReference type="Proteomes" id="UP001148018">
    <property type="component" value="Unassembled WGS sequence"/>
</dbReference>
<protein>
    <submittedName>
        <fullName evidence="1">Uncharacterized protein</fullName>
    </submittedName>
</protein>
<evidence type="ECO:0000313" key="1">
    <source>
        <dbReference type="EMBL" id="KAJ3599288.1"/>
    </source>
</evidence>
<comment type="caution">
    <text evidence="1">The sequence shown here is derived from an EMBL/GenBank/DDBJ whole genome shotgun (WGS) entry which is preliminary data.</text>
</comment>
<gene>
    <name evidence="1" type="ORF">NHX12_033251</name>
</gene>
<sequence>MQPGVAWSLEWLSHHDGWEERLKHHPLYPGGHEEKGTGKVFELFYEENVAECILLLFKSLCTLLKTRGIKSTSLAGFSVLSLTRFALLNHLAANLRSVAS</sequence>
<reference evidence="1" key="1">
    <citation type="submission" date="2022-07" db="EMBL/GenBank/DDBJ databases">
        <title>Chromosome-level genome of Muraenolepis orangiensis.</title>
        <authorList>
            <person name="Kim J."/>
        </authorList>
    </citation>
    <scope>NUCLEOTIDE SEQUENCE</scope>
    <source>
        <strain evidence="1">KU_S4_2022</strain>
        <tissue evidence="1">Muscle</tissue>
    </source>
</reference>
<dbReference type="EMBL" id="JANIIK010000048">
    <property type="protein sequence ID" value="KAJ3599288.1"/>
    <property type="molecule type" value="Genomic_DNA"/>
</dbReference>